<gene>
    <name evidence="4" type="primary">pmbA_2</name>
    <name evidence="4" type="ORF">DDT42_01089</name>
</gene>
<dbReference type="InterPro" id="IPR002510">
    <property type="entry name" value="Metalloprtase-TldD/E_N"/>
</dbReference>
<keyword evidence="4" id="KW-0645">Protease</keyword>
<comment type="similarity">
    <text evidence="1">Belongs to the peptidase U62 family.</text>
</comment>
<reference evidence="4 5" key="1">
    <citation type="journal article" date="2021" name="bioRxiv">
        <title>Unique metabolic strategies in Hadean analogues reveal hints for primordial physiology.</title>
        <authorList>
            <person name="Nobu M.K."/>
            <person name="Nakai R."/>
            <person name="Tamazawa S."/>
            <person name="Mori H."/>
            <person name="Toyoda A."/>
            <person name="Ijiri A."/>
            <person name="Suzuki S."/>
            <person name="Kurokawa K."/>
            <person name="Kamagata Y."/>
            <person name="Tamaki H."/>
        </authorList>
    </citation>
    <scope>NUCLEOTIDE SEQUENCE [LARGE SCALE GENOMIC DNA]</scope>
    <source>
        <strain evidence="4">BS525</strain>
    </source>
</reference>
<evidence type="ECO:0000313" key="5">
    <source>
        <dbReference type="Proteomes" id="UP000811545"/>
    </source>
</evidence>
<dbReference type="Pfam" id="PF19289">
    <property type="entry name" value="PmbA_TldD_3rd"/>
    <property type="match status" value="1"/>
</dbReference>
<comment type="caution">
    <text evidence="4">The sequence shown here is derived from an EMBL/GenBank/DDBJ whole genome shotgun (WGS) entry which is preliminary data.</text>
</comment>
<dbReference type="Pfam" id="PF01523">
    <property type="entry name" value="PmbA_TldD_1st"/>
    <property type="match status" value="1"/>
</dbReference>
<dbReference type="InterPro" id="IPR035068">
    <property type="entry name" value="TldD/PmbA_N"/>
</dbReference>
<name>A0A9E2BHM6_PSYF1</name>
<dbReference type="InterPro" id="IPR036059">
    <property type="entry name" value="TldD/PmbA_sf"/>
</dbReference>
<protein>
    <submittedName>
        <fullName evidence="4">Metalloprotease PmbA</fullName>
        <ecNumber evidence="4">3.4.-.-</ecNumber>
    </submittedName>
</protein>
<dbReference type="PANTHER" id="PTHR43421:SF1">
    <property type="entry name" value="METALLOPROTEASE PMBA"/>
    <property type="match status" value="1"/>
</dbReference>
<organism evidence="4 5">
    <name type="scientific">Psychracetigena formicireducens</name>
    <dbReference type="NCBI Taxonomy" id="2986056"/>
    <lineage>
        <taxon>Bacteria</taxon>
        <taxon>Bacillati</taxon>
        <taxon>Candidatus Lithacetigenota</taxon>
        <taxon>Candidatus Psychracetigena</taxon>
    </lineage>
</organism>
<evidence type="ECO:0000256" key="1">
    <source>
        <dbReference type="ARBA" id="ARBA00005836"/>
    </source>
</evidence>
<dbReference type="InterPro" id="IPR045569">
    <property type="entry name" value="Metalloprtase-TldD/E_C"/>
</dbReference>
<evidence type="ECO:0000259" key="2">
    <source>
        <dbReference type="Pfam" id="PF01523"/>
    </source>
</evidence>
<proteinExistence type="inferred from homology"/>
<dbReference type="PANTHER" id="PTHR43421">
    <property type="entry name" value="METALLOPROTEASE PMBA"/>
    <property type="match status" value="1"/>
</dbReference>
<feature type="domain" description="Metalloprotease TldD/E N-terminal" evidence="2">
    <location>
        <begin position="15"/>
        <end position="75"/>
    </location>
</feature>
<dbReference type="AlphaFoldDB" id="A0A9E2BHM6"/>
<dbReference type="Proteomes" id="UP000811545">
    <property type="component" value="Unassembled WGS sequence"/>
</dbReference>
<evidence type="ECO:0000313" key="4">
    <source>
        <dbReference type="EMBL" id="MBT9145219.1"/>
    </source>
</evidence>
<dbReference type="GO" id="GO:0005829">
    <property type="term" value="C:cytosol"/>
    <property type="evidence" value="ECO:0007669"/>
    <property type="project" value="TreeGrafter"/>
</dbReference>
<keyword evidence="4" id="KW-0378">Hydrolase</keyword>
<dbReference type="InterPro" id="IPR047657">
    <property type="entry name" value="PmbA"/>
</dbReference>
<dbReference type="SUPFAM" id="SSF111283">
    <property type="entry name" value="Putative modulator of DNA gyrase, PmbA/TldD"/>
    <property type="match status" value="1"/>
</dbReference>
<feature type="domain" description="Metalloprotease TldD/E C-terminal" evidence="3">
    <location>
        <begin position="209"/>
        <end position="436"/>
    </location>
</feature>
<dbReference type="GO" id="GO:0006508">
    <property type="term" value="P:proteolysis"/>
    <property type="evidence" value="ECO:0007669"/>
    <property type="project" value="InterPro"/>
</dbReference>
<evidence type="ECO:0000259" key="3">
    <source>
        <dbReference type="Pfam" id="PF19289"/>
    </source>
</evidence>
<keyword evidence="4" id="KW-0482">Metalloprotease</keyword>
<dbReference type="EMBL" id="QLTW01000062">
    <property type="protein sequence ID" value="MBT9145219.1"/>
    <property type="molecule type" value="Genomic_DNA"/>
</dbReference>
<dbReference type="Gene3D" id="3.30.2290.10">
    <property type="entry name" value="PmbA/TldD superfamily"/>
    <property type="match status" value="1"/>
</dbReference>
<dbReference type="GO" id="GO:0008237">
    <property type="term" value="F:metallopeptidase activity"/>
    <property type="evidence" value="ECO:0007669"/>
    <property type="project" value="UniProtKB-KW"/>
</dbReference>
<dbReference type="EC" id="3.4.-.-" evidence="4"/>
<sequence length="439" mass="48706">MKDLLRIASTVSDQAELYCNSQESDSVSFENAQLKDIDSKIQSGLSLRLIKDNKLGFAYTKNLLNPKDLVDNALSSLKGGVEAEFSFPLTSEVNRVNTYDSSLEELNNMVMVKECQRLVDLLSLRTKGQINVDAGKVVEKLSITNHRGTNLSTRSSFYYSYISVFYPASYAGVHKLLVGKKFQEMPDSSVNYVLDMYNQSQEEVKPKGERMKVLFLPETLYVLIWRLKIGTSGKSVYDKETPIAEKIGEKIFDSKLTIYNDPLDDNLPGARSFDDEGVPGKYFPLVEEGVLKNFYYDLHYAKKLNTDSTGHGFRGGMGFGASESITVKPNPNLNHLYVKPGDKTFQEMLKMMDKGIIVGGVLGAHSGNLLNGDFSVGLSPGIYVENGEIIGHVKDAMVAGNIYEVMKNVVAVENVYHPSTSMGTFPSILFEDVSVATKY</sequence>
<accession>A0A9E2BHM6</accession>